<dbReference type="Proteomes" id="UP000198733">
    <property type="component" value="Unassembled WGS sequence"/>
</dbReference>
<dbReference type="EMBL" id="FOEH01000001">
    <property type="protein sequence ID" value="SEP57316.1"/>
    <property type="molecule type" value="Genomic_DNA"/>
</dbReference>
<dbReference type="RefSeq" id="WP_092501551.1">
    <property type="nucleotide sequence ID" value="NZ_FOEH01000001.1"/>
</dbReference>
<evidence type="ECO:0000313" key="1">
    <source>
        <dbReference type="EMBL" id="SEP57316.1"/>
    </source>
</evidence>
<comment type="caution">
    <text evidence="1">The sequence shown here is derived from an EMBL/GenBank/DDBJ whole genome shotgun (WGS) entry which is preliminary data.</text>
</comment>
<proteinExistence type="predicted"/>
<name>A0A1H8YYY3_9BACI</name>
<evidence type="ECO:0008006" key="3">
    <source>
        <dbReference type="Google" id="ProtNLM"/>
    </source>
</evidence>
<gene>
    <name evidence="1" type="ORF">SAMN05216232_0203</name>
</gene>
<evidence type="ECO:0000313" key="2">
    <source>
        <dbReference type="Proteomes" id="UP000198733"/>
    </source>
</evidence>
<accession>A0A1H8YYY3</accession>
<organism evidence="1 2">
    <name type="scientific">Virgibacillus subterraneus</name>
    <dbReference type="NCBI Taxonomy" id="621109"/>
    <lineage>
        <taxon>Bacteria</taxon>
        <taxon>Bacillati</taxon>
        <taxon>Bacillota</taxon>
        <taxon>Bacilli</taxon>
        <taxon>Bacillales</taxon>
        <taxon>Bacillaceae</taxon>
        <taxon>Virgibacillus</taxon>
    </lineage>
</organism>
<reference evidence="1 2" key="1">
    <citation type="submission" date="2016-10" db="EMBL/GenBank/DDBJ databases">
        <authorList>
            <person name="Varghese N."/>
            <person name="Submissions S."/>
        </authorList>
    </citation>
    <scope>NUCLEOTIDE SEQUENCE [LARGE SCALE GENOMIC DNA]</scope>
    <source>
        <strain evidence="1 2">CGMCC 1.7734</strain>
    </source>
</reference>
<sequence length="99" mass="11028">MDFKNMHMCPPCHGGGFIGHSENIEDDVCPYCNGIGSLTKAEVDKIITCSYCDEIAEKVNHTPIVADMTSRAKMCKGCWEMTRDDIKGTYGRDIGEFDQ</sequence>
<keyword evidence="2" id="KW-1185">Reference proteome</keyword>
<protein>
    <recommendedName>
        <fullName evidence="3">Transcription factor zinc-finger domain-containing protein</fullName>
    </recommendedName>
</protein>